<evidence type="ECO:0000259" key="3">
    <source>
        <dbReference type="PROSITE" id="PS51186"/>
    </source>
</evidence>
<evidence type="ECO:0000313" key="4">
    <source>
        <dbReference type="EMBL" id="GAA1624431.1"/>
    </source>
</evidence>
<evidence type="ECO:0000256" key="2">
    <source>
        <dbReference type="ARBA" id="ARBA00023315"/>
    </source>
</evidence>
<dbReference type="InterPro" id="IPR016181">
    <property type="entry name" value="Acyl_CoA_acyltransferase"/>
</dbReference>
<dbReference type="InterPro" id="IPR000182">
    <property type="entry name" value="GNAT_dom"/>
</dbReference>
<name>A0ABN2F0S3_9ACTN</name>
<keyword evidence="1" id="KW-0808">Transferase</keyword>
<sequence>MLAVKQGSVADVGSVWPLWASMVEHHRAVAGEDWPVRTAEAAWAIRREQYVGWLTDGSGTLLLATTDAGLVGYAMLQIQPSGASWDLGPSIGELESLAVVPEARGQGVGHRLMGECRKLLRERGIDHWTVGVVEANEDAVRLYLREGFKPYYRQLLGRV</sequence>
<dbReference type="Proteomes" id="UP001501319">
    <property type="component" value="Unassembled WGS sequence"/>
</dbReference>
<dbReference type="PANTHER" id="PTHR43877">
    <property type="entry name" value="AMINOALKYLPHOSPHONATE N-ACETYLTRANSFERASE-RELATED-RELATED"/>
    <property type="match status" value="1"/>
</dbReference>
<keyword evidence="2" id="KW-0012">Acyltransferase</keyword>
<comment type="caution">
    <text evidence="4">The sequence shown here is derived from an EMBL/GenBank/DDBJ whole genome shotgun (WGS) entry which is preliminary data.</text>
</comment>
<dbReference type="CDD" id="cd04301">
    <property type="entry name" value="NAT_SF"/>
    <property type="match status" value="1"/>
</dbReference>
<dbReference type="PANTHER" id="PTHR43877:SF2">
    <property type="entry name" value="AMINOALKYLPHOSPHONATE N-ACETYLTRANSFERASE-RELATED"/>
    <property type="match status" value="1"/>
</dbReference>
<dbReference type="Gene3D" id="3.40.630.30">
    <property type="match status" value="1"/>
</dbReference>
<feature type="domain" description="N-acetyltransferase" evidence="3">
    <location>
        <begin position="13"/>
        <end position="159"/>
    </location>
</feature>
<dbReference type="Pfam" id="PF00583">
    <property type="entry name" value="Acetyltransf_1"/>
    <property type="match status" value="1"/>
</dbReference>
<keyword evidence="5" id="KW-1185">Reference proteome</keyword>
<dbReference type="SUPFAM" id="SSF55729">
    <property type="entry name" value="Acyl-CoA N-acyltransferases (Nat)"/>
    <property type="match status" value="1"/>
</dbReference>
<accession>A0ABN2F0S3</accession>
<evidence type="ECO:0000313" key="5">
    <source>
        <dbReference type="Proteomes" id="UP001501319"/>
    </source>
</evidence>
<gene>
    <name evidence="4" type="ORF">GCM10009744_09870</name>
</gene>
<dbReference type="PROSITE" id="PS51186">
    <property type="entry name" value="GNAT"/>
    <property type="match status" value="1"/>
</dbReference>
<protein>
    <recommendedName>
        <fullName evidence="3">N-acetyltransferase domain-containing protein</fullName>
    </recommendedName>
</protein>
<proteinExistence type="predicted"/>
<organism evidence="4 5">
    <name type="scientific">Kribbella alba</name>
    <dbReference type="NCBI Taxonomy" id="190197"/>
    <lineage>
        <taxon>Bacteria</taxon>
        <taxon>Bacillati</taxon>
        <taxon>Actinomycetota</taxon>
        <taxon>Actinomycetes</taxon>
        <taxon>Propionibacteriales</taxon>
        <taxon>Kribbellaceae</taxon>
        <taxon>Kribbella</taxon>
    </lineage>
</organism>
<evidence type="ECO:0000256" key="1">
    <source>
        <dbReference type="ARBA" id="ARBA00022679"/>
    </source>
</evidence>
<dbReference type="InterPro" id="IPR050832">
    <property type="entry name" value="Bact_Acetyltransf"/>
</dbReference>
<reference evidence="4 5" key="1">
    <citation type="journal article" date="2019" name="Int. J. Syst. Evol. Microbiol.">
        <title>The Global Catalogue of Microorganisms (GCM) 10K type strain sequencing project: providing services to taxonomists for standard genome sequencing and annotation.</title>
        <authorList>
            <consortium name="The Broad Institute Genomics Platform"/>
            <consortium name="The Broad Institute Genome Sequencing Center for Infectious Disease"/>
            <person name="Wu L."/>
            <person name="Ma J."/>
        </authorList>
    </citation>
    <scope>NUCLEOTIDE SEQUENCE [LARGE SCALE GENOMIC DNA]</scope>
    <source>
        <strain evidence="4 5">JCM 14306</strain>
    </source>
</reference>
<dbReference type="EMBL" id="BAAANE010000003">
    <property type="protein sequence ID" value="GAA1624431.1"/>
    <property type="molecule type" value="Genomic_DNA"/>
</dbReference>